<organism evidence="3 4">
    <name type="scientific">Littorina saxatilis</name>
    <dbReference type="NCBI Taxonomy" id="31220"/>
    <lineage>
        <taxon>Eukaryota</taxon>
        <taxon>Metazoa</taxon>
        <taxon>Spiralia</taxon>
        <taxon>Lophotrochozoa</taxon>
        <taxon>Mollusca</taxon>
        <taxon>Gastropoda</taxon>
        <taxon>Caenogastropoda</taxon>
        <taxon>Littorinimorpha</taxon>
        <taxon>Littorinoidea</taxon>
        <taxon>Littorinidae</taxon>
        <taxon>Littorina</taxon>
    </lineage>
</organism>
<dbReference type="InterPro" id="IPR000602">
    <property type="entry name" value="Glyco_hydro_38_N"/>
</dbReference>
<name>A0AAN9GFF5_9CAEN</name>
<dbReference type="PANTHER" id="PTHR46017">
    <property type="entry name" value="ALPHA-MANNOSIDASE 2C1"/>
    <property type="match status" value="1"/>
</dbReference>
<feature type="domain" description="Alpha-mannosidase Ams1-like N-terminal" evidence="2">
    <location>
        <begin position="44"/>
        <end position="178"/>
    </location>
</feature>
<evidence type="ECO:0000259" key="2">
    <source>
        <dbReference type="Pfam" id="PF22907"/>
    </source>
</evidence>
<reference evidence="3 4" key="1">
    <citation type="submission" date="2024-02" db="EMBL/GenBank/DDBJ databases">
        <title>Chromosome-scale genome assembly of the rough periwinkle Littorina saxatilis.</title>
        <authorList>
            <person name="De Jode A."/>
            <person name="Faria R."/>
            <person name="Formenti G."/>
            <person name="Sims Y."/>
            <person name="Smith T.P."/>
            <person name="Tracey A."/>
            <person name="Wood J.M.D."/>
            <person name="Zagrodzka Z.B."/>
            <person name="Johannesson K."/>
            <person name="Butlin R.K."/>
            <person name="Leder E.H."/>
        </authorList>
    </citation>
    <scope>NUCLEOTIDE SEQUENCE [LARGE SCALE GENOMIC DNA]</scope>
    <source>
        <strain evidence="3">Snail1</strain>
        <tissue evidence="3">Muscle</tissue>
    </source>
</reference>
<feature type="domain" description="Glycoside hydrolase family 38 N-terminal" evidence="1">
    <location>
        <begin position="250"/>
        <end position="466"/>
    </location>
</feature>
<dbReference type="FunFam" id="3.20.110.10:FF:000002">
    <property type="entry name" value="alpha-mannosidase 2C1 isoform X1"/>
    <property type="match status" value="1"/>
</dbReference>
<dbReference type="InterPro" id="IPR027291">
    <property type="entry name" value="Glyco_hydro_38_N_sf"/>
</dbReference>
<dbReference type="SUPFAM" id="SSF88713">
    <property type="entry name" value="Glycoside hydrolase/deacetylase"/>
    <property type="match status" value="1"/>
</dbReference>
<evidence type="ECO:0000313" key="4">
    <source>
        <dbReference type="Proteomes" id="UP001374579"/>
    </source>
</evidence>
<dbReference type="SUPFAM" id="SSF49785">
    <property type="entry name" value="Galactose-binding domain-like"/>
    <property type="match status" value="1"/>
</dbReference>
<dbReference type="InterPro" id="IPR011330">
    <property type="entry name" value="Glyco_hydro/deAcase_b/a-brl"/>
</dbReference>
<protein>
    <recommendedName>
        <fullName evidence="5">Alpha-mannosidase</fullName>
    </recommendedName>
</protein>
<gene>
    <name evidence="3" type="ORF">V1264_015002</name>
</gene>
<dbReference type="InterPro" id="IPR008979">
    <property type="entry name" value="Galactose-bd-like_sf"/>
</dbReference>
<keyword evidence="4" id="KW-1185">Reference proteome</keyword>
<dbReference type="Proteomes" id="UP001374579">
    <property type="component" value="Unassembled WGS sequence"/>
</dbReference>
<dbReference type="GO" id="GO:0006013">
    <property type="term" value="P:mannose metabolic process"/>
    <property type="evidence" value="ECO:0007669"/>
    <property type="project" value="InterPro"/>
</dbReference>
<dbReference type="PANTHER" id="PTHR46017:SF1">
    <property type="entry name" value="ALPHA-MANNOSIDASE 2C1"/>
    <property type="match status" value="1"/>
</dbReference>
<dbReference type="Pfam" id="PF22907">
    <property type="entry name" value="Ams1-like_1st"/>
    <property type="match status" value="1"/>
</dbReference>
<dbReference type="EMBL" id="JBAMIC010000004">
    <property type="protein sequence ID" value="KAK7107013.1"/>
    <property type="molecule type" value="Genomic_DNA"/>
</dbReference>
<sequence>MEKHVPFKHRRTTLERAEKFISTHHFTDINLRSRLYPARKAVTSLTHYAAPGRISYEEAMKGKYTPAKIGQSFGPTWATHWFKVEVEVPADWVGQEVRLVWNSNTEALVWVDGKPVQGLSSEKDRYDFVLSSKQEKGQLRYTVYVEMACNGLFGAGQNSMIGPTDPDKHFTLQQVDIVTFDRDVYGLILDMEILYGMAKELPDSDRGYQALYAANDFVNACDVQDKKTYKRAKEISEKFFSQRNGDTQHTIHAVGHSHIDTAWLWPYDETKRKCARSWSCTIGLMEQYPDFKFACSQAQQYAWIKELYPSLYKDICKFVAKGQFIPVGGTWIEMDGYVPSGEAFVRQFLYGQRFFQKEFGIKCSEFWLPDTFGYAAQLPQIMRESGITRFVTQKMSWNLVNKFPHHSFWWQGLDDSRVLAHFPPGDNYCMEGTVKEVLYTANNFRDKGRSSSSLFLFGYGDGGNGPE</sequence>
<comment type="caution">
    <text evidence="3">The sequence shown here is derived from an EMBL/GenBank/DDBJ whole genome shotgun (WGS) entry which is preliminary data.</text>
</comment>
<dbReference type="GO" id="GO:0004559">
    <property type="term" value="F:alpha-mannosidase activity"/>
    <property type="evidence" value="ECO:0007669"/>
    <property type="project" value="InterPro"/>
</dbReference>
<evidence type="ECO:0000313" key="3">
    <source>
        <dbReference type="EMBL" id="KAK7107013.1"/>
    </source>
</evidence>
<dbReference type="InterPro" id="IPR054723">
    <property type="entry name" value="Ams1-like_N"/>
</dbReference>
<dbReference type="Gene3D" id="2.60.120.260">
    <property type="entry name" value="Galactose-binding domain-like"/>
    <property type="match status" value="1"/>
</dbReference>
<dbReference type="AlphaFoldDB" id="A0AAN9GFF5"/>
<dbReference type="Gene3D" id="3.20.110.10">
    <property type="entry name" value="Glycoside hydrolase 38, N terminal domain"/>
    <property type="match status" value="1"/>
</dbReference>
<dbReference type="Pfam" id="PF01074">
    <property type="entry name" value="Glyco_hydro_38N"/>
    <property type="match status" value="1"/>
</dbReference>
<evidence type="ECO:0008006" key="5">
    <source>
        <dbReference type="Google" id="ProtNLM"/>
    </source>
</evidence>
<dbReference type="GO" id="GO:0009313">
    <property type="term" value="P:oligosaccharide catabolic process"/>
    <property type="evidence" value="ECO:0007669"/>
    <property type="project" value="TreeGrafter"/>
</dbReference>
<evidence type="ECO:0000259" key="1">
    <source>
        <dbReference type="Pfam" id="PF01074"/>
    </source>
</evidence>
<proteinExistence type="predicted"/>
<accession>A0AAN9GFF5</accession>